<dbReference type="NCBIfam" id="TIGR00229">
    <property type="entry name" value="sensory_box"/>
    <property type="match status" value="1"/>
</dbReference>
<dbReference type="AlphaFoldDB" id="W4QKE4"/>
<dbReference type="CDD" id="cd00130">
    <property type="entry name" value="PAS"/>
    <property type="match status" value="1"/>
</dbReference>
<dbReference type="InterPro" id="IPR043128">
    <property type="entry name" value="Rev_trsase/Diguanyl_cyclase"/>
</dbReference>
<dbReference type="InterPro" id="IPR001633">
    <property type="entry name" value="EAL_dom"/>
</dbReference>
<dbReference type="NCBIfam" id="TIGR00254">
    <property type="entry name" value="GGDEF"/>
    <property type="match status" value="1"/>
</dbReference>
<comment type="caution">
    <text evidence="4">The sequence shown here is derived from an EMBL/GenBank/DDBJ whole genome shotgun (WGS) entry which is preliminary data.</text>
</comment>
<evidence type="ECO:0000259" key="1">
    <source>
        <dbReference type="PROSITE" id="PS50112"/>
    </source>
</evidence>
<dbReference type="Proteomes" id="UP000018895">
    <property type="component" value="Unassembled WGS sequence"/>
</dbReference>
<name>W4QKE4_9BACI</name>
<dbReference type="Gene3D" id="3.20.20.450">
    <property type="entry name" value="EAL domain"/>
    <property type="match status" value="1"/>
</dbReference>
<dbReference type="InterPro" id="IPR013656">
    <property type="entry name" value="PAS_4"/>
</dbReference>
<dbReference type="CDD" id="cd01949">
    <property type="entry name" value="GGDEF"/>
    <property type="match status" value="1"/>
</dbReference>
<dbReference type="InterPro" id="IPR000160">
    <property type="entry name" value="GGDEF_dom"/>
</dbReference>
<dbReference type="RefSeq" id="WP_052016148.1">
    <property type="nucleotide sequence ID" value="NZ_BAUU01000039.1"/>
</dbReference>
<dbReference type="Gene3D" id="3.30.70.270">
    <property type="match status" value="1"/>
</dbReference>
<evidence type="ECO:0000313" key="5">
    <source>
        <dbReference type="Proteomes" id="UP000018895"/>
    </source>
</evidence>
<dbReference type="InterPro" id="IPR052155">
    <property type="entry name" value="Biofilm_reg_signaling"/>
</dbReference>
<protein>
    <submittedName>
        <fullName evidence="4">Diguanylate cyclase/phosphodiesterase</fullName>
    </submittedName>
</protein>
<dbReference type="FunFam" id="3.20.20.450:FF:000001">
    <property type="entry name" value="Cyclic di-GMP phosphodiesterase yahA"/>
    <property type="match status" value="1"/>
</dbReference>
<dbReference type="PROSITE" id="PS50887">
    <property type="entry name" value="GGDEF"/>
    <property type="match status" value="1"/>
</dbReference>
<dbReference type="SUPFAM" id="SSF141868">
    <property type="entry name" value="EAL domain-like"/>
    <property type="match status" value="1"/>
</dbReference>
<dbReference type="OrthoDB" id="9759607at2"/>
<dbReference type="Pfam" id="PF00563">
    <property type="entry name" value="EAL"/>
    <property type="match status" value="1"/>
</dbReference>
<feature type="domain" description="GGDEF" evidence="3">
    <location>
        <begin position="166"/>
        <end position="298"/>
    </location>
</feature>
<dbReference type="CDD" id="cd01948">
    <property type="entry name" value="EAL"/>
    <property type="match status" value="1"/>
</dbReference>
<dbReference type="PANTHER" id="PTHR44757">
    <property type="entry name" value="DIGUANYLATE CYCLASE DGCP"/>
    <property type="match status" value="1"/>
</dbReference>
<dbReference type="InterPro" id="IPR035965">
    <property type="entry name" value="PAS-like_dom_sf"/>
</dbReference>
<proteinExistence type="predicted"/>
<dbReference type="InterPro" id="IPR000014">
    <property type="entry name" value="PAS"/>
</dbReference>
<dbReference type="SUPFAM" id="SSF55785">
    <property type="entry name" value="PYP-like sensor domain (PAS domain)"/>
    <property type="match status" value="1"/>
</dbReference>
<sequence>MQKNETSYENFEKNFEATGQPILSILENIHDGFLVMDRQCTIIYLNRVTATHLKIKREEVIGRNLWDVLPKAVNSEFQYQMYKAISLNKASCFESFYEPLHTYFEMTVHPTKEMVVIYCKDITERRQSEKLIEHMNYYDMLTGLPNLKLFQDRLEQMMMYSKSHHESVAIMMIDLARLRSFKDPLGFQIGDHLLKEIAAKLKELISNSGTVSRMNRDKFVCFFVHSERQRLVKILEKILSLLSNPILIQGESRLLTPSIGVSMYPFNGETPQILLSQAESAMTLVKNKGGNQYYFFKQEMDRDIRKNYVLMAELSKATLNHEFQMFYQPLFDTKTGRISSMEALLRWKHPVYGYISPYDFIPLAEETGSIIEIGQWVLKEACNQIKDWQSQGIYSCAVSINFSARQLQQEGVVSAVKDTIQETGIDSHLLKIEVTESVMMVNVETTINTLYDLKEIGVQIVIDDFGTYYSSLQYLKNFPLDIIKIDRCFIRDMVEHTKDREVVKMIIDLGQQFGMKVVAEGVENDEQYRMLKEYQCDEVQGYLFSKPIPAEEVNHFFIQRS</sequence>
<dbReference type="SUPFAM" id="SSF55073">
    <property type="entry name" value="Nucleotide cyclase"/>
    <property type="match status" value="1"/>
</dbReference>
<dbReference type="Pfam" id="PF08448">
    <property type="entry name" value="PAS_4"/>
    <property type="match status" value="1"/>
</dbReference>
<evidence type="ECO:0000313" key="4">
    <source>
        <dbReference type="EMBL" id="GAE32551.1"/>
    </source>
</evidence>
<gene>
    <name evidence="4" type="ORF">JCM9152_4088</name>
</gene>
<accession>W4QKE4</accession>
<dbReference type="PANTHER" id="PTHR44757:SF2">
    <property type="entry name" value="BIOFILM ARCHITECTURE MAINTENANCE PROTEIN MBAA"/>
    <property type="match status" value="1"/>
</dbReference>
<feature type="domain" description="PAS" evidence="1">
    <location>
        <begin position="18"/>
        <end position="88"/>
    </location>
</feature>
<dbReference type="InterPro" id="IPR029787">
    <property type="entry name" value="Nucleotide_cyclase"/>
</dbReference>
<evidence type="ECO:0000259" key="3">
    <source>
        <dbReference type="PROSITE" id="PS50887"/>
    </source>
</evidence>
<dbReference type="SMART" id="SM00091">
    <property type="entry name" value="PAS"/>
    <property type="match status" value="1"/>
</dbReference>
<dbReference type="STRING" id="1236971.JCM9152_4088"/>
<organism evidence="4 5">
    <name type="scientific">Halalkalibacter hemicellulosilyticusJCM 9152</name>
    <dbReference type="NCBI Taxonomy" id="1236971"/>
    <lineage>
        <taxon>Bacteria</taxon>
        <taxon>Bacillati</taxon>
        <taxon>Bacillota</taxon>
        <taxon>Bacilli</taxon>
        <taxon>Bacillales</taxon>
        <taxon>Bacillaceae</taxon>
        <taxon>Halalkalibacter</taxon>
    </lineage>
</organism>
<dbReference type="PROSITE" id="PS50112">
    <property type="entry name" value="PAS"/>
    <property type="match status" value="1"/>
</dbReference>
<dbReference type="SMART" id="SM00267">
    <property type="entry name" value="GGDEF"/>
    <property type="match status" value="1"/>
</dbReference>
<dbReference type="Gene3D" id="3.30.450.20">
    <property type="entry name" value="PAS domain"/>
    <property type="match status" value="1"/>
</dbReference>
<reference evidence="4" key="1">
    <citation type="journal article" date="2014" name="Genome Announc.">
        <title>Draft Genome Sequences of Three Alkaliphilic Bacillus Strains, Bacillus wakoensis JCM 9140T, Bacillus akibai JCM 9157T, and Bacillus hemicellulosilyticus JCM 9152T.</title>
        <authorList>
            <person name="Yuki M."/>
            <person name="Oshima K."/>
            <person name="Suda W."/>
            <person name="Oshida Y."/>
            <person name="Kitamura K."/>
            <person name="Iida T."/>
            <person name="Hattori M."/>
            <person name="Ohkuma M."/>
        </authorList>
    </citation>
    <scope>NUCLEOTIDE SEQUENCE [LARGE SCALE GENOMIC DNA]</scope>
    <source>
        <strain evidence="4">JCM 9152</strain>
    </source>
</reference>
<keyword evidence="5" id="KW-1185">Reference proteome</keyword>
<dbReference type="EMBL" id="BAUU01000039">
    <property type="protein sequence ID" value="GAE32551.1"/>
    <property type="molecule type" value="Genomic_DNA"/>
</dbReference>
<evidence type="ECO:0000259" key="2">
    <source>
        <dbReference type="PROSITE" id="PS50883"/>
    </source>
</evidence>
<dbReference type="Pfam" id="PF00990">
    <property type="entry name" value="GGDEF"/>
    <property type="match status" value="1"/>
</dbReference>
<dbReference type="InterPro" id="IPR035919">
    <property type="entry name" value="EAL_sf"/>
</dbReference>
<feature type="domain" description="EAL" evidence="2">
    <location>
        <begin position="307"/>
        <end position="561"/>
    </location>
</feature>
<dbReference type="PROSITE" id="PS50883">
    <property type="entry name" value="EAL"/>
    <property type="match status" value="1"/>
</dbReference>
<dbReference type="SMART" id="SM00052">
    <property type="entry name" value="EAL"/>
    <property type="match status" value="1"/>
</dbReference>